<dbReference type="OrthoDB" id="10033548at2759"/>
<dbReference type="AlphaFoldDB" id="A0A653DD22"/>
<gene>
    <name evidence="2" type="ORF">CALMAC_LOCUS16411</name>
</gene>
<reference evidence="2 3" key="1">
    <citation type="submission" date="2019-01" db="EMBL/GenBank/DDBJ databases">
        <authorList>
            <person name="Sayadi A."/>
        </authorList>
    </citation>
    <scope>NUCLEOTIDE SEQUENCE [LARGE SCALE GENOMIC DNA]</scope>
</reference>
<name>A0A653DD22_CALMS</name>
<evidence type="ECO:0000313" key="3">
    <source>
        <dbReference type="Proteomes" id="UP000410492"/>
    </source>
</evidence>
<dbReference type="Proteomes" id="UP000410492">
    <property type="component" value="Unassembled WGS sequence"/>
</dbReference>
<dbReference type="EMBL" id="CAACVG010011351">
    <property type="protein sequence ID" value="VEN57903.1"/>
    <property type="molecule type" value="Genomic_DNA"/>
</dbReference>
<evidence type="ECO:0000313" key="2">
    <source>
        <dbReference type="EMBL" id="VEN57903.1"/>
    </source>
</evidence>
<evidence type="ECO:0000256" key="1">
    <source>
        <dbReference type="SAM" id="MobiDB-lite"/>
    </source>
</evidence>
<organism evidence="2 3">
    <name type="scientific">Callosobruchus maculatus</name>
    <name type="common">Southern cowpea weevil</name>
    <name type="synonym">Pulse bruchid</name>
    <dbReference type="NCBI Taxonomy" id="64391"/>
    <lineage>
        <taxon>Eukaryota</taxon>
        <taxon>Metazoa</taxon>
        <taxon>Ecdysozoa</taxon>
        <taxon>Arthropoda</taxon>
        <taxon>Hexapoda</taxon>
        <taxon>Insecta</taxon>
        <taxon>Pterygota</taxon>
        <taxon>Neoptera</taxon>
        <taxon>Endopterygota</taxon>
        <taxon>Coleoptera</taxon>
        <taxon>Polyphaga</taxon>
        <taxon>Cucujiformia</taxon>
        <taxon>Chrysomeloidea</taxon>
        <taxon>Chrysomelidae</taxon>
        <taxon>Bruchinae</taxon>
        <taxon>Bruchini</taxon>
        <taxon>Callosobruchus</taxon>
    </lineage>
</organism>
<proteinExistence type="predicted"/>
<sequence>MAGETITSITDLLGLNSPRGLLNFGNTSNGFCTPPPTSPNYQFNYDEPKHQTSSPLNYAAVASPVKKFQRNMSLGSAGSSPSTPPSNYFPSHSFRGSSVRSNSPETNLSGISSADNLSEILNTLTLNDNLARNILYNNNNDLDITNLQNLQAIQALKYLQQPTGLLSSLLPNAYAHNNVQQILDKWNGNAASLWNFVPENLQLDRAARFHRSAAC</sequence>
<feature type="region of interest" description="Disordered" evidence="1">
    <location>
        <begin position="72"/>
        <end position="107"/>
    </location>
</feature>
<keyword evidence="3" id="KW-1185">Reference proteome</keyword>
<accession>A0A653DD22</accession>
<feature type="compositionally biased region" description="Polar residues" evidence="1">
    <location>
        <begin position="88"/>
        <end position="107"/>
    </location>
</feature>
<protein>
    <submittedName>
        <fullName evidence="2">Uncharacterized protein</fullName>
    </submittedName>
</protein>
<feature type="non-terminal residue" evidence="2">
    <location>
        <position position="215"/>
    </location>
</feature>